<organism evidence="1 2">
    <name type="scientific">Pistacia atlantica</name>
    <dbReference type="NCBI Taxonomy" id="434234"/>
    <lineage>
        <taxon>Eukaryota</taxon>
        <taxon>Viridiplantae</taxon>
        <taxon>Streptophyta</taxon>
        <taxon>Embryophyta</taxon>
        <taxon>Tracheophyta</taxon>
        <taxon>Spermatophyta</taxon>
        <taxon>Magnoliopsida</taxon>
        <taxon>eudicotyledons</taxon>
        <taxon>Gunneridae</taxon>
        <taxon>Pentapetalae</taxon>
        <taxon>rosids</taxon>
        <taxon>malvids</taxon>
        <taxon>Sapindales</taxon>
        <taxon>Anacardiaceae</taxon>
        <taxon>Pistacia</taxon>
    </lineage>
</organism>
<proteinExistence type="predicted"/>
<evidence type="ECO:0000313" key="1">
    <source>
        <dbReference type="EMBL" id="KAJ0106252.1"/>
    </source>
</evidence>
<gene>
    <name evidence="1" type="ORF">Patl1_18747</name>
</gene>
<name>A0ACC1C2E1_9ROSI</name>
<dbReference type="EMBL" id="CM047898">
    <property type="protein sequence ID" value="KAJ0106252.1"/>
    <property type="molecule type" value="Genomic_DNA"/>
</dbReference>
<dbReference type="Proteomes" id="UP001164250">
    <property type="component" value="Chromosome 2"/>
</dbReference>
<comment type="caution">
    <text evidence="1">The sequence shown here is derived from an EMBL/GenBank/DDBJ whole genome shotgun (WGS) entry which is preliminary data.</text>
</comment>
<keyword evidence="2" id="KW-1185">Reference proteome</keyword>
<evidence type="ECO:0000313" key="2">
    <source>
        <dbReference type="Proteomes" id="UP001164250"/>
    </source>
</evidence>
<protein>
    <submittedName>
        <fullName evidence="1">Uncharacterized protein</fullName>
    </submittedName>
</protein>
<sequence length="72" mass="7900">MTLKLQMIEKGVQVIAIASCNTQNKPALLLDVYIYDYLMKRKLHASAKAFLAEGKVSTDPVAIDAPGGFLFE</sequence>
<accession>A0ACC1C2E1</accession>
<reference evidence="2" key="1">
    <citation type="journal article" date="2023" name="G3 (Bethesda)">
        <title>Genome assembly and association tests identify interacting loci associated with vigor, precocity, and sex in interspecific pistachio rootstocks.</title>
        <authorList>
            <person name="Palmer W."/>
            <person name="Jacygrad E."/>
            <person name="Sagayaradj S."/>
            <person name="Cavanaugh K."/>
            <person name="Han R."/>
            <person name="Bertier L."/>
            <person name="Beede B."/>
            <person name="Kafkas S."/>
            <person name="Golino D."/>
            <person name="Preece J."/>
            <person name="Michelmore R."/>
        </authorList>
    </citation>
    <scope>NUCLEOTIDE SEQUENCE [LARGE SCALE GENOMIC DNA]</scope>
</reference>